<dbReference type="RefSeq" id="WP_343767011.1">
    <property type="nucleotide sequence ID" value="NZ_BAAACF010000001.1"/>
</dbReference>
<keyword evidence="5 6" id="KW-0472">Membrane</keyword>
<accession>A0ABN1IRY9</accession>
<name>A0ABN1IRY9_9CLOT</name>
<feature type="transmembrane region" description="Helical" evidence="6">
    <location>
        <begin position="263"/>
        <end position="287"/>
    </location>
</feature>
<feature type="transmembrane region" description="Helical" evidence="6">
    <location>
        <begin position="12"/>
        <end position="34"/>
    </location>
</feature>
<feature type="transmembrane region" description="Helical" evidence="6">
    <location>
        <begin position="223"/>
        <end position="243"/>
    </location>
</feature>
<feature type="transmembrane region" description="Helical" evidence="6">
    <location>
        <begin position="378"/>
        <end position="398"/>
    </location>
</feature>
<dbReference type="PANTHER" id="PTHR42770:SF18">
    <property type="entry name" value="ARGININE_AGMATINE ANTIPORTER"/>
    <property type="match status" value="1"/>
</dbReference>
<dbReference type="EMBL" id="BAAACF010000001">
    <property type="protein sequence ID" value="GAA0719878.1"/>
    <property type="molecule type" value="Genomic_DNA"/>
</dbReference>
<keyword evidence="3 6" id="KW-0812">Transmembrane</keyword>
<dbReference type="InterPro" id="IPR050367">
    <property type="entry name" value="APC_superfamily"/>
</dbReference>
<evidence type="ECO:0000256" key="4">
    <source>
        <dbReference type="ARBA" id="ARBA00022989"/>
    </source>
</evidence>
<feature type="transmembrane region" description="Helical" evidence="6">
    <location>
        <begin position="404"/>
        <end position="422"/>
    </location>
</feature>
<feature type="transmembrane region" description="Helical" evidence="6">
    <location>
        <begin position="314"/>
        <end position="331"/>
    </location>
</feature>
<keyword evidence="8" id="KW-1185">Reference proteome</keyword>
<feature type="transmembrane region" description="Helical" evidence="6">
    <location>
        <begin position="114"/>
        <end position="133"/>
    </location>
</feature>
<feature type="transmembrane region" description="Helical" evidence="6">
    <location>
        <begin position="83"/>
        <end position="108"/>
    </location>
</feature>
<dbReference type="PIRSF" id="PIRSF006060">
    <property type="entry name" value="AA_transporter"/>
    <property type="match status" value="1"/>
</dbReference>
<feature type="transmembrane region" description="Helical" evidence="6">
    <location>
        <begin position="184"/>
        <end position="202"/>
    </location>
</feature>
<dbReference type="InterPro" id="IPR002293">
    <property type="entry name" value="AA/rel_permease1"/>
</dbReference>
<evidence type="ECO:0000256" key="5">
    <source>
        <dbReference type="ARBA" id="ARBA00023136"/>
    </source>
</evidence>
<dbReference type="Proteomes" id="UP001500339">
    <property type="component" value="Unassembled WGS sequence"/>
</dbReference>
<organism evidence="7 8">
    <name type="scientific">Clostridium malenominatum</name>
    <dbReference type="NCBI Taxonomy" id="1539"/>
    <lineage>
        <taxon>Bacteria</taxon>
        <taxon>Bacillati</taxon>
        <taxon>Bacillota</taxon>
        <taxon>Clostridia</taxon>
        <taxon>Eubacteriales</taxon>
        <taxon>Clostridiaceae</taxon>
        <taxon>Clostridium</taxon>
    </lineage>
</organism>
<evidence type="ECO:0000313" key="7">
    <source>
        <dbReference type="EMBL" id="GAA0719878.1"/>
    </source>
</evidence>
<proteinExistence type="predicted"/>
<comment type="caution">
    <text evidence="7">The sequence shown here is derived from an EMBL/GenBank/DDBJ whole genome shotgun (WGS) entry which is preliminary data.</text>
</comment>
<feature type="transmembrane region" description="Helical" evidence="6">
    <location>
        <begin position="145"/>
        <end position="164"/>
    </location>
</feature>
<evidence type="ECO:0000313" key="8">
    <source>
        <dbReference type="Proteomes" id="UP001500339"/>
    </source>
</evidence>
<feature type="transmembrane region" description="Helical" evidence="6">
    <location>
        <begin position="40"/>
        <end position="63"/>
    </location>
</feature>
<evidence type="ECO:0000256" key="2">
    <source>
        <dbReference type="ARBA" id="ARBA00022475"/>
    </source>
</evidence>
<evidence type="ECO:0000256" key="3">
    <source>
        <dbReference type="ARBA" id="ARBA00022692"/>
    </source>
</evidence>
<dbReference type="Pfam" id="PF13520">
    <property type="entry name" value="AA_permease_2"/>
    <property type="match status" value="1"/>
</dbReference>
<gene>
    <name evidence="7" type="ORF">GCM10008905_08460</name>
</gene>
<dbReference type="PANTHER" id="PTHR42770">
    <property type="entry name" value="AMINO ACID TRANSPORTER-RELATED"/>
    <property type="match status" value="1"/>
</dbReference>
<evidence type="ECO:0000256" key="6">
    <source>
        <dbReference type="SAM" id="Phobius"/>
    </source>
</evidence>
<reference evidence="7 8" key="1">
    <citation type="journal article" date="2019" name="Int. J. Syst. Evol. Microbiol.">
        <title>The Global Catalogue of Microorganisms (GCM) 10K type strain sequencing project: providing services to taxonomists for standard genome sequencing and annotation.</title>
        <authorList>
            <consortium name="The Broad Institute Genomics Platform"/>
            <consortium name="The Broad Institute Genome Sequencing Center for Infectious Disease"/>
            <person name="Wu L."/>
            <person name="Ma J."/>
        </authorList>
    </citation>
    <scope>NUCLEOTIDE SEQUENCE [LARGE SCALE GENOMIC DNA]</scope>
    <source>
        <strain evidence="7 8">JCM 1405</strain>
    </source>
</reference>
<sequence>MNKKLGFWDCMGFCIGQIIGSGIMVLTGIVVGITGHGTPLAFVAAAGLAIMTMLPFTVLASTLPANGAGYTYIKRLIGDKAGFFYLCSFVLTQVLIATYAIGFASYFVSIFPQFNQKFVALSILAVAVLVNIVGLKTSSIVQNIMVAFLLLSLGMFIVFGLPKVEWSSLTMTKSNIMPNGIKDFLMGVALLSFATGGAKFVAENGGEVENPEKTLPKAMIISTLLVASFYALIGIVASGVLPIDKVAFQNLTVVAKEIFPPQLYIFFIIGGAMFALATTLNGTLSWVTRGLQTAAKEGWLPEVFAKENKGGTPVLLLLLFALVGAVPILTGMDTTSIANMGIGLDMLTEVAILVACFRLPKMFPEEFAKSTLKIKESTLYVLLVIVGILMIGTSYVNLSDMSTPIYIAIVAYLVFAFILTQVRHKQYLEKQDSVKIKEGLSKSY</sequence>
<feature type="transmembrane region" description="Helical" evidence="6">
    <location>
        <begin position="337"/>
        <end position="357"/>
    </location>
</feature>
<keyword evidence="2" id="KW-1003">Cell membrane</keyword>
<comment type="subcellular location">
    <subcellularLocation>
        <location evidence="1">Cell membrane</location>
        <topology evidence="1">Multi-pass membrane protein</topology>
    </subcellularLocation>
</comment>
<protein>
    <submittedName>
        <fullName evidence="7">APC family permease</fullName>
    </submittedName>
</protein>
<dbReference type="Gene3D" id="1.20.1740.10">
    <property type="entry name" value="Amino acid/polyamine transporter I"/>
    <property type="match status" value="1"/>
</dbReference>
<keyword evidence="4 6" id="KW-1133">Transmembrane helix</keyword>
<evidence type="ECO:0000256" key="1">
    <source>
        <dbReference type="ARBA" id="ARBA00004651"/>
    </source>
</evidence>